<dbReference type="EMBL" id="JAHLJV010000002">
    <property type="protein sequence ID" value="KAK1599537.1"/>
    <property type="molecule type" value="Genomic_DNA"/>
</dbReference>
<dbReference type="AlphaFoldDB" id="A0AAD8V9P8"/>
<organism evidence="1 2">
    <name type="scientific">Colletotrichum navitas</name>
    <dbReference type="NCBI Taxonomy" id="681940"/>
    <lineage>
        <taxon>Eukaryota</taxon>
        <taxon>Fungi</taxon>
        <taxon>Dikarya</taxon>
        <taxon>Ascomycota</taxon>
        <taxon>Pezizomycotina</taxon>
        <taxon>Sordariomycetes</taxon>
        <taxon>Hypocreomycetidae</taxon>
        <taxon>Glomerellales</taxon>
        <taxon>Glomerellaceae</taxon>
        <taxon>Colletotrichum</taxon>
        <taxon>Colletotrichum graminicola species complex</taxon>
    </lineage>
</organism>
<proteinExistence type="predicted"/>
<dbReference type="GeneID" id="85440747"/>
<reference evidence="1" key="1">
    <citation type="submission" date="2021-06" db="EMBL/GenBank/DDBJ databases">
        <title>Comparative genomics, transcriptomics and evolutionary studies reveal genomic signatures of adaptation to plant cell wall in hemibiotrophic fungi.</title>
        <authorList>
            <consortium name="DOE Joint Genome Institute"/>
            <person name="Baroncelli R."/>
            <person name="Diaz J.F."/>
            <person name="Benocci T."/>
            <person name="Peng M."/>
            <person name="Battaglia E."/>
            <person name="Haridas S."/>
            <person name="Andreopoulos W."/>
            <person name="Labutti K."/>
            <person name="Pangilinan J."/>
            <person name="Floch G.L."/>
            <person name="Makela M.R."/>
            <person name="Henrissat B."/>
            <person name="Grigoriev I.V."/>
            <person name="Crouch J.A."/>
            <person name="De Vries R.P."/>
            <person name="Sukno S.A."/>
            <person name="Thon M.R."/>
        </authorList>
    </citation>
    <scope>NUCLEOTIDE SEQUENCE</scope>
    <source>
        <strain evidence="1">CBS 125086</strain>
    </source>
</reference>
<sequence length="175" mass="18894">MQLREGAGFVAQDEVTQYTIHCLDVSLSLFFFFFSCTQAASMRGPEMEGIMARLSEGVVLTQYRDHAKRLFLVHRFGMPSVLHGFSVGAVAGGGASIFPCASEGATCLAVGTGCRVQVPSGVRRHVAARSWLCLTATANIGHAATRCGKQREEKHISGRETHLGSTNSFFPSPWV</sequence>
<gene>
    <name evidence="1" type="ORF">LY79DRAFT_535392</name>
</gene>
<dbReference type="RefSeq" id="XP_060420126.1">
    <property type="nucleotide sequence ID" value="XM_060556507.1"/>
</dbReference>
<dbReference type="Proteomes" id="UP001230504">
    <property type="component" value="Unassembled WGS sequence"/>
</dbReference>
<evidence type="ECO:0000313" key="2">
    <source>
        <dbReference type="Proteomes" id="UP001230504"/>
    </source>
</evidence>
<name>A0AAD8V9P8_9PEZI</name>
<accession>A0AAD8V9P8</accession>
<comment type="caution">
    <text evidence="1">The sequence shown here is derived from an EMBL/GenBank/DDBJ whole genome shotgun (WGS) entry which is preliminary data.</text>
</comment>
<evidence type="ECO:0000313" key="1">
    <source>
        <dbReference type="EMBL" id="KAK1599537.1"/>
    </source>
</evidence>
<protein>
    <submittedName>
        <fullName evidence="1">Uncharacterized protein</fullName>
    </submittedName>
</protein>
<keyword evidence="2" id="KW-1185">Reference proteome</keyword>